<proteinExistence type="predicted"/>
<reference evidence="2 3" key="1">
    <citation type="submission" date="2016-10" db="EMBL/GenBank/DDBJ databases">
        <title>Genome sequencing of Aspergillus oryzae BCC7051.</title>
        <authorList>
            <person name="Thammarongtham C."/>
            <person name="Vorapreeda T."/>
            <person name="Nookaew I."/>
            <person name="Srisuk T."/>
            <person name="Land M."/>
            <person name="Jeennor S."/>
            <person name="Laoteng K."/>
        </authorList>
    </citation>
    <scope>NUCLEOTIDE SEQUENCE [LARGE SCALE GENOMIC DNA]</scope>
    <source>
        <strain evidence="2 3">BCC7051</strain>
    </source>
</reference>
<protein>
    <submittedName>
        <fullName evidence="2">Uncharacterized protein</fullName>
    </submittedName>
</protein>
<gene>
    <name evidence="2" type="ORF">OAory_01028180</name>
</gene>
<comment type="caution">
    <text evidence="2">The sequence shown here is derived from an EMBL/GenBank/DDBJ whole genome shotgun (WGS) entry which is preliminary data.</text>
</comment>
<feature type="region of interest" description="Disordered" evidence="1">
    <location>
        <begin position="102"/>
        <end position="131"/>
    </location>
</feature>
<dbReference type="Proteomes" id="UP000190312">
    <property type="component" value="Unassembled WGS sequence"/>
</dbReference>
<dbReference type="EMBL" id="MKZY01000001">
    <property type="protein sequence ID" value="OOO14223.1"/>
    <property type="molecule type" value="Genomic_DNA"/>
</dbReference>
<evidence type="ECO:0000313" key="2">
    <source>
        <dbReference type="EMBL" id="OOO14223.1"/>
    </source>
</evidence>
<name>A0A1S9DYV4_ASPOZ</name>
<dbReference type="OrthoDB" id="10539076at2759"/>
<sequence length="141" mass="15262">MVKLCLEDPPIFLKVVIIAISKGIVKVNVAAEWRTDWHRGLGGMVSGLGSFMDGFAGCQNANCWPATWPPPQVPLAVCECRTRMRSFNRGLCAIGDLTAALPTPPAPRRRSRWSRDTSAASTEPQQQGVEEGMAVLTLGVL</sequence>
<evidence type="ECO:0000256" key="1">
    <source>
        <dbReference type="SAM" id="MobiDB-lite"/>
    </source>
</evidence>
<dbReference type="AlphaFoldDB" id="A0A1S9DYV4"/>
<accession>A0A1S9DYV4</accession>
<evidence type="ECO:0000313" key="3">
    <source>
        <dbReference type="Proteomes" id="UP000190312"/>
    </source>
</evidence>
<organism evidence="2 3">
    <name type="scientific">Aspergillus oryzae</name>
    <name type="common">Yellow koji mold</name>
    <dbReference type="NCBI Taxonomy" id="5062"/>
    <lineage>
        <taxon>Eukaryota</taxon>
        <taxon>Fungi</taxon>
        <taxon>Dikarya</taxon>
        <taxon>Ascomycota</taxon>
        <taxon>Pezizomycotina</taxon>
        <taxon>Eurotiomycetes</taxon>
        <taxon>Eurotiomycetidae</taxon>
        <taxon>Eurotiales</taxon>
        <taxon>Aspergillaceae</taxon>
        <taxon>Aspergillus</taxon>
        <taxon>Aspergillus subgen. Circumdati</taxon>
    </lineage>
</organism>